<feature type="transmembrane region" description="Helical" evidence="1">
    <location>
        <begin position="12"/>
        <end position="28"/>
    </location>
</feature>
<reference evidence="2 3" key="1">
    <citation type="submission" date="2016-11" db="EMBL/GenBank/DDBJ databases">
        <authorList>
            <person name="Jaros S."/>
            <person name="Januszkiewicz K."/>
            <person name="Wedrychowicz H."/>
        </authorList>
    </citation>
    <scope>NUCLEOTIDE SEQUENCE [LARGE SCALE GENOMIC DNA]</scope>
    <source>
        <strain evidence="2 3">DSM 17477</strain>
    </source>
</reference>
<accession>A0A1M6HRR3</accession>
<dbReference type="AlphaFoldDB" id="A0A1M6HRR3"/>
<keyword evidence="3" id="KW-1185">Reference proteome</keyword>
<name>A0A1M6HRR3_9FIRM</name>
<evidence type="ECO:0000313" key="3">
    <source>
        <dbReference type="Proteomes" id="UP000184052"/>
    </source>
</evidence>
<evidence type="ECO:0000256" key="1">
    <source>
        <dbReference type="SAM" id="Phobius"/>
    </source>
</evidence>
<protein>
    <submittedName>
        <fullName evidence="2">Uncharacterized protein</fullName>
    </submittedName>
</protein>
<keyword evidence="1" id="KW-1133">Transmembrane helix</keyword>
<feature type="transmembrane region" description="Helical" evidence="1">
    <location>
        <begin position="86"/>
        <end position="104"/>
    </location>
</feature>
<dbReference type="RefSeq" id="WP_073049519.1">
    <property type="nucleotide sequence ID" value="NZ_FQZL01000014.1"/>
</dbReference>
<evidence type="ECO:0000313" key="2">
    <source>
        <dbReference type="EMBL" id="SHJ24886.1"/>
    </source>
</evidence>
<dbReference type="Proteomes" id="UP000184052">
    <property type="component" value="Unassembled WGS sequence"/>
</dbReference>
<dbReference type="EMBL" id="FQZL01000014">
    <property type="protein sequence ID" value="SHJ24886.1"/>
    <property type="molecule type" value="Genomic_DNA"/>
</dbReference>
<organism evidence="2 3">
    <name type="scientific">Dethiosulfatibacter aminovorans DSM 17477</name>
    <dbReference type="NCBI Taxonomy" id="1121476"/>
    <lineage>
        <taxon>Bacteria</taxon>
        <taxon>Bacillati</taxon>
        <taxon>Bacillota</taxon>
        <taxon>Tissierellia</taxon>
        <taxon>Dethiosulfatibacter</taxon>
    </lineage>
</organism>
<sequence length="161" mass="18864">MNVALKAKRIKGAYYFVLATAIAQQLYVPAEYKYFHLPLVFLTLINADMYNFDYRDYVNEYRILFLLGCSTLTAAADGFTELDFRILYYIFMAGSMYFIGRFVYNTVKVFSMGREGEKYINDRNVKLFKSGGMFMRIYGMMIIVIMIFAFAYMLFDLICLV</sequence>
<gene>
    <name evidence="2" type="ORF">SAMN02745751_02081</name>
</gene>
<proteinExistence type="predicted"/>
<dbReference type="OrthoDB" id="9752700at2"/>
<keyword evidence="1" id="KW-0472">Membrane</keyword>
<feature type="transmembrane region" description="Helical" evidence="1">
    <location>
        <begin position="133"/>
        <end position="155"/>
    </location>
</feature>
<keyword evidence="1" id="KW-0812">Transmembrane</keyword>